<dbReference type="PANTHER" id="PTHR47893">
    <property type="entry name" value="REGULATORY PROTEIN PCHR"/>
    <property type="match status" value="1"/>
</dbReference>
<name>A0A3R8NAF2_9BURK</name>
<reference evidence="6 7" key="1">
    <citation type="submission" date="2018-11" db="EMBL/GenBank/DDBJ databases">
        <title>Genome sequencing of Lautropia sp. KCOM 2505 (= ChDC F240).</title>
        <authorList>
            <person name="Kook J.-K."/>
            <person name="Park S.-N."/>
            <person name="Lim Y.K."/>
        </authorList>
    </citation>
    <scope>NUCLEOTIDE SEQUENCE [LARGE SCALE GENOMIC DNA]</scope>
    <source>
        <strain evidence="6 7">KCOM 2505</strain>
    </source>
</reference>
<dbReference type="InterPro" id="IPR018062">
    <property type="entry name" value="HTH_AraC-typ_CS"/>
</dbReference>
<keyword evidence="3" id="KW-0804">Transcription</keyword>
<dbReference type="Pfam" id="PF12833">
    <property type="entry name" value="HTH_18"/>
    <property type="match status" value="1"/>
</dbReference>
<dbReference type="OrthoDB" id="8590374at2"/>
<evidence type="ECO:0000256" key="3">
    <source>
        <dbReference type="ARBA" id="ARBA00023163"/>
    </source>
</evidence>
<dbReference type="Gene3D" id="1.10.10.60">
    <property type="entry name" value="Homeodomain-like"/>
    <property type="match status" value="2"/>
</dbReference>
<protein>
    <submittedName>
        <fullName evidence="6">AraC family transcriptional regulator</fullName>
    </submittedName>
</protein>
<proteinExistence type="predicted"/>
<evidence type="ECO:0000313" key="6">
    <source>
        <dbReference type="EMBL" id="RRN44097.1"/>
    </source>
</evidence>
<comment type="caution">
    <text evidence="6">The sequence shown here is derived from an EMBL/GenBank/DDBJ whole genome shotgun (WGS) entry which is preliminary data.</text>
</comment>
<dbReference type="EMBL" id="RRUE01000002">
    <property type="protein sequence ID" value="RRN44097.1"/>
    <property type="molecule type" value="Genomic_DNA"/>
</dbReference>
<dbReference type="InterPro" id="IPR009057">
    <property type="entry name" value="Homeodomain-like_sf"/>
</dbReference>
<keyword evidence="7" id="KW-1185">Reference proteome</keyword>
<dbReference type="RefSeq" id="WP_125096291.1">
    <property type="nucleotide sequence ID" value="NZ_RRUE01000002.1"/>
</dbReference>
<keyword evidence="2" id="KW-0238">DNA-binding</keyword>
<accession>A0A3R8NAF2</accession>
<evidence type="ECO:0000313" key="7">
    <source>
        <dbReference type="Proteomes" id="UP000270261"/>
    </source>
</evidence>
<keyword evidence="1" id="KW-0805">Transcription regulation</keyword>
<evidence type="ECO:0000256" key="4">
    <source>
        <dbReference type="SAM" id="MobiDB-lite"/>
    </source>
</evidence>
<dbReference type="SMART" id="SM00342">
    <property type="entry name" value="HTH_ARAC"/>
    <property type="match status" value="1"/>
</dbReference>
<dbReference type="AlphaFoldDB" id="A0A3R8NAF2"/>
<evidence type="ECO:0000256" key="1">
    <source>
        <dbReference type="ARBA" id="ARBA00023015"/>
    </source>
</evidence>
<evidence type="ECO:0000259" key="5">
    <source>
        <dbReference type="PROSITE" id="PS01124"/>
    </source>
</evidence>
<dbReference type="InterPro" id="IPR053142">
    <property type="entry name" value="PchR_regulatory_protein"/>
</dbReference>
<organism evidence="6 7">
    <name type="scientific">Lautropia dentalis</name>
    <dbReference type="NCBI Taxonomy" id="2490857"/>
    <lineage>
        <taxon>Bacteria</taxon>
        <taxon>Pseudomonadati</taxon>
        <taxon>Pseudomonadota</taxon>
        <taxon>Betaproteobacteria</taxon>
        <taxon>Burkholderiales</taxon>
        <taxon>Burkholderiaceae</taxon>
        <taxon>Lautropia</taxon>
    </lineage>
</organism>
<evidence type="ECO:0000256" key="2">
    <source>
        <dbReference type="ARBA" id="ARBA00023125"/>
    </source>
</evidence>
<gene>
    <name evidence="6" type="ORF">EHV23_12000</name>
</gene>
<dbReference type="PROSITE" id="PS00041">
    <property type="entry name" value="HTH_ARAC_FAMILY_1"/>
    <property type="match status" value="1"/>
</dbReference>
<dbReference type="SUPFAM" id="SSF46689">
    <property type="entry name" value="Homeodomain-like"/>
    <property type="match status" value="2"/>
</dbReference>
<dbReference type="GO" id="GO:0043565">
    <property type="term" value="F:sequence-specific DNA binding"/>
    <property type="evidence" value="ECO:0007669"/>
    <property type="project" value="InterPro"/>
</dbReference>
<feature type="domain" description="HTH araC/xylS-type" evidence="5">
    <location>
        <begin position="253"/>
        <end position="351"/>
    </location>
</feature>
<feature type="region of interest" description="Disordered" evidence="4">
    <location>
        <begin position="347"/>
        <end position="394"/>
    </location>
</feature>
<sequence length="394" mass="44014">MPEDGSDHTPPPTASPHAGSQLLDDYLHHVLAHEGMKPVIAVDGQGRRAWIGTQSPWAQGRMAAQLFDSGIMTVCAQGRLLVPYTSLYEEKHYYPPVGLTLKMQGAFDWTDLRGREFKTPGNNEMWFQSGIMDWRHSTLHAGEWSQLELSMQASLVERWLADGMLHDKARRLLEQCLQPRGQGIMQVHSMQADMSATMRQAHALLAGLAPMQAMPLAEQLQLEGQILSLLGQWLALPPTPVKRRQDRWRRTVDDAIDIIQSEYGTELSISRLAWRVGTNECYLKQGFRERTGMGIATYLRQQRMKVALALLEEGSMNVGEVAHYVGYRSLGHFSQAFRTVHGYLPSTVQRPLSSPRPPRPSGTQPAAAPASKNADQPEAGHAQEPEILLTGEER</sequence>
<dbReference type="PANTHER" id="PTHR47893:SF1">
    <property type="entry name" value="REGULATORY PROTEIN PCHR"/>
    <property type="match status" value="1"/>
</dbReference>
<dbReference type="InterPro" id="IPR018060">
    <property type="entry name" value="HTH_AraC"/>
</dbReference>
<dbReference type="Proteomes" id="UP000270261">
    <property type="component" value="Unassembled WGS sequence"/>
</dbReference>
<dbReference type="GO" id="GO:0003700">
    <property type="term" value="F:DNA-binding transcription factor activity"/>
    <property type="evidence" value="ECO:0007669"/>
    <property type="project" value="InterPro"/>
</dbReference>
<dbReference type="PROSITE" id="PS01124">
    <property type="entry name" value="HTH_ARAC_FAMILY_2"/>
    <property type="match status" value="1"/>
</dbReference>